<keyword evidence="3" id="KW-1185">Reference proteome</keyword>
<dbReference type="EMBL" id="BOMB01000021">
    <property type="protein sequence ID" value="GID12883.1"/>
    <property type="molecule type" value="Genomic_DNA"/>
</dbReference>
<sequence length="126" mass="13396">MTTNLTAIGLVTRDLAASLAFYRLLGVEVPEDAAGPHAEATLPSGLRLMWDTVDLVRSLDRSWEPPSGGVRVGLCFECADAAAVDDLYRTLTGAGHVGHLAPFDAPWGQRYASVRDPDGNGVDLFA</sequence>
<dbReference type="Proteomes" id="UP000612808">
    <property type="component" value="Unassembled WGS sequence"/>
</dbReference>
<evidence type="ECO:0000313" key="2">
    <source>
        <dbReference type="EMBL" id="GID12883.1"/>
    </source>
</evidence>
<feature type="domain" description="VOC" evidence="1">
    <location>
        <begin position="4"/>
        <end position="126"/>
    </location>
</feature>
<dbReference type="PANTHER" id="PTHR36503:SF3">
    <property type="entry name" value="BLR0126 PROTEIN"/>
    <property type="match status" value="1"/>
</dbReference>
<organism evidence="2 3">
    <name type="scientific">Actinocatenispora rupis</name>
    <dbReference type="NCBI Taxonomy" id="519421"/>
    <lineage>
        <taxon>Bacteria</taxon>
        <taxon>Bacillati</taxon>
        <taxon>Actinomycetota</taxon>
        <taxon>Actinomycetes</taxon>
        <taxon>Micromonosporales</taxon>
        <taxon>Micromonosporaceae</taxon>
        <taxon>Actinocatenispora</taxon>
    </lineage>
</organism>
<dbReference type="Pfam" id="PF00903">
    <property type="entry name" value="Glyoxalase"/>
    <property type="match status" value="1"/>
</dbReference>
<reference evidence="2" key="1">
    <citation type="submission" date="2021-01" db="EMBL/GenBank/DDBJ databases">
        <title>Whole genome shotgun sequence of Actinocatenispora rupis NBRC 107355.</title>
        <authorList>
            <person name="Komaki H."/>
            <person name="Tamura T."/>
        </authorList>
    </citation>
    <scope>NUCLEOTIDE SEQUENCE</scope>
    <source>
        <strain evidence="2">NBRC 107355</strain>
    </source>
</reference>
<accession>A0A8J3JBD0</accession>
<dbReference type="InterPro" id="IPR004360">
    <property type="entry name" value="Glyas_Fos-R_dOase_dom"/>
</dbReference>
<protein>
    <submittedName>
        <fullName evidence="2">Glyoxalase</fullName>
    </submittedName>
</protein>
<dbReference type="InterPro" id="IPR029068">
    <property type="entry name" value="Glyas_Bleomycin-R_OHBP_Dase"/>
</dbReference>
<evidence type="ECO:0000259" key="1">
    <source>
        <dbReference type="PROSITE" id="PS51819"/>
    </source>
</evidence>
<dbReference type="PANTHER" id="PTHR36503">
    <property type="entry name" value="BLR2520 PROTEIN"/>
    <property type="match status" value="1"/>
</dbReference>
<gene>
    <name evidence="2" type="ORF">Aru02nite_37720</name>
</gene>
<dbReference type="InterPro" id="IPR037523">
    <property type="entry name" value="VOC_core"/>
</dbReference>
<evidence type="ECO:0000313" key="3">
    <source>
        <dbReference type="Proteomes" id="UP000612808"/>
    </source>
</evidence>
<dbReference type="SUPFAM" id="SSF54593">
    <property type="entry name" value="Glyoxalase/Bleomycin resistance protein/Dihydroxybiphenyl dioxygenase"/>
    <property type="match status" value="1"/>
</dbReference>
<dbReference type="Gene3D" id="3.10.180.10">
    <property type="entry name" value="2,3-Dihydroxybiphenyl 1,2-Dioxygenase, domain 1"/>
    <property type="match status" value="1"/>
</dbReference>
<dbReference type="AlphaFoldDB" id="A0A8J3JBD0"/>
<name>A0A8J3JBD0_9ACTN</name>
<dbReference type="PROSITE" id="PS51819">
    <property type="entry name" value="VOC"/>
    <property type="match status" value="1"/>
</dbReference>
<proteinExistence type="predicted"/>
<comment type="caution">
    <text evidence="2">The sequence shown here is derived from an EMBL/GenBank/DDBJ whole genome shotgun (WGS) entry which is preliminary data.</text>
</comment>
<dbReference type="RefSeq" id="WP_203659347.1">
    <property type="nucleotide sequence ID" value="NZ_BAAAZM010000008.1"/>
</dbReference>